<feature type="compositionally biased region" description="Polar residues" evidence="1">
    <location>
        <begin position="93"/>
        <end position="102"/>
    </location>
</feature>
<name>A0A816PM84_BRANA</name>
<sequence length="155" mass="17801">MLGTSALLDQPPEWWTISSYYTMDRFIMRNTCSSRSSLHNPTSICSRGSPSHTLTSKESEESSGAGVNAVIKEMRNRNARRYRTEEQRRIEGQQGTTSTAHSETLKRWANFREAQTQILASPKRRAPLFKEKTRERVLFFKKHGAEEKETTRGGF</sequence>
<feature type="compositionally biased region" description="Polar residues" evidence="1">
    <location>
        <begin position="35"/>
        <end position="54"/>
    </location>
</feature>
<dbReference type="AlphaFoldDB" id="A0A816PM84"/>
<organism evidence="2">
    <name type="scientific">Brassica napus</name>
    <name type="common">Rape</name>
    <dbReference type="NCBI Taxonomy" id="3708"/>
    <lineage>
        <taxon>Eukaryota</taxon>
        <taxon>Viridiplantae</taxon>
        <taxon>Streptophyta</taxon>
        <taxon>Embryophyta</taxon>
        <taxon>Tracheophyta</taxon>
        <taxon>Spermatophyta</taxon>
        <taxon>Magnoliopsida</taxon>
        <taxon>eudicotyledons</taxon>
        <taxon>Gunneridae</taxon>
        <taxon>Pentapetalae</taxon>
        <taxon>rosids</taxon>
        <taxon>malvids</taxon>
        <taxon>Brassicales</taxon>
        <taxon>Brassicaceae</taxon>
        <taxon>Brassiceae</taxon>
        <taxon>Brassica</taxon>
    </lineage>
</organism>
<accession>A0A816PM84</accession>
<feature type="compositionally biased region" description="Basic and acidic residues" evidence="1">
    <location>
        <begin position="72"/>
        <end position="91"/>
    </location>
</feature>
<protein>
    <submittedName>
        <fullName evidence="2">(rape) hypothetical protein</fullName>
    </submittedName>
</protein>
<dbReference type="EMBL" id="HG994363">
    <property type="protein sequence ID" value="CAF2050213.1"/>
    <property type="molecule type" value="Genomic_DNA"/>
</dbReference>
<evidence type="ECO:0000256" key="1">
    <source>
        <dbReference type="SAM" id="MobiDB-lite"/>
    </source>
</evidence>
<proteinExistence type="predicted"/>
<reference evidence="2" key="1">
    <citation type="submission" date="2021-01" db="EMBL/GenBank/DDBJ databases">
        <authorList>
            <consortium name="Genoscope - CEA"/>
            <person name="William W."/>
        </authorList>
    </citation>
    <scope>NUCLEOTIDE SEQUENCE</scope>
</reference>
<dbReference type="Proteomes" id="UP001295469">
    <property type="component" value="Chromosome A09"/>
</dbReference>
<feature type="region of interest" description="Disordered" evidence="1">
    <location>
        <begin position="35"/>
        <end position="102"/>
    </location>
</feature>
<evidence type="ECO:0000313" key="2">
    <source>
        <dbReference type="EMBL" id="CAF2050213.1"/>
    </source>
</evidence>
<gene>
    <name evidence="2" type="ORF">DARMORV10_A09P59490.1</name>
</gene>